<dbReference type="CDD" id="cd04077">
    <property type="entry name" value="Peptidases_S8_PCSK9_ProteinaseK_like"/>
    <property type="match status" value="1"/>
</dbReference>
<dbReference type="InterPro" id="IPR050131">
    <property type="entry name" value="Peptidase_S8_subtilisin-like"/>
</dbReference>
<keyword evidence="7" id="KW-0472">Membrane</keyword>
<feature type="transmembrane region" description="Helical" evidence="7">
    <location>
        <begin position="5"/>
        <end position="24"/>
    </location>
</feature>
<name>A0ABR4NLI8_9SACH</name>
<keyword evidence="3 5" id="KW-0378">Hydrolase</keyword>
<dbReference type="PROSITE" id="PS00136">
    <property type="entry name" value="SUBTILASE_ASP"/>
    <property type="match status" value="1"/>
</dbReference>
<evidence type="ECO:0000313" key="11">
    <source>
        <dbReference type="Proteomes" id="UP001623330"/>
    </source>
</evidence>
<feature type="active site" description="Charge relay system" evidence="5">
    <location>
        <position position="413"/>
    </location>
</feature>
<dbReference type="PANTHER" id="PTHR43806">
    <property type="entry name" value="PEPTIDASE S8"/>
    <property type="match status" value="1"/>
</dbReference>
<keyword evidence="7" id="KW-0812">Transmembrane</keyword>
<proteinExistence type="inferred from homology"/>
<dbReference type="Proteomes" id="UP001623330">
    <property type="component" value="Unassembled WGS sequence"/>
</dbReference>
<dbReference type="PANTHER" id="PTHR43806:SF13">
    <property type="entry name" value="SUBTILASE-TYPE PROTEINASE RRT12"/>
    <property type="match status" value="1"/>
</dbReference>
<keyword evidence="4 5" id="KW-0720">Serine protease</keyword>
<reference evidence="10 11" key="1">
    <citation type="submission" date="2024-05" db="EMBL/GenBank/DDBJ databases">
        <title>Long read based assembly of the Candida bracarensis genome reveals expanded adhesin content.</title>
        <authorList>
            <person name="Marcet-Houben M."/>
            <person name="Ksiezopolska E."/>
            <person name="Gabaldon T."/>
        </authorList>
    </citation>
    <scope>NUCLEOTIDE SEQUENCE [LARGE SCALE GENOMIC DNA]</scope>
    <source>
        <strain evidence="10 11">CBM6</strain>
    </source>
</reference>
<feature type="active site" description="Charge relay system" evidence="5">
    <location>
        <position position="250"/>
    </location>
</feature>
<dbReference type="Pfam" id="PF05922">
    <property type="entry name" value="Inhibitor_I9"/>
    <property type="match status" value="1"/>
</dbReference>
<evidence type="ECO:0008006" key="12">
    <source>
        <dbReference type="Google" id="ProtNLM"/>
    </source>
</evidence>
<evidence type="ECO:0000256" key="5">
    <source>
        <dbReference type="PROSITE-ProRule" id="PRU01240"/>
    </source>
</evidence>
<dbReference type="InterPro" id="IPR037045">
    <property type="entry name" value="S8pro/Inhibitor_I9_sf"/>
</dbReference>
<feature type="compositionally biased region" description="Acidic residues" evidence="6">
    <location>
        <begin position="539"/>
        <end position="548"/>
    </location>
</feature>
<evidence type="ECO:0000313" key="10">
    <source>
        <dbReference type="EMBL" id="KAL3228446.1"/>
    </source>
</evidence>
<dbReference type="InterPro" id="IPR000209">
    <property type="entry name" value="Peptidase_S8/S53_dom"/>
</dbReference>
<keyword evidence="2 5" id="KW-0645">Protease</keyword>
<evidence type="ECO:0000259" key="8">
    <source>
        <dbReference type="Pfam" id="PF00082"/>
    </source>
</evidence>
<sequence length="592" mass="65363">MRPIYYFWLILMLSMVGGIVLPNIDGLKTLNCFVSPNNQLPEKAPFYENKQLAPLFRPSYNDAELDYSHLVLIAHRYIVIFKDFAYTSEMQKHIEEVNQFLLSDIEKSPSNHPFLKKMMDTENSISGGIIKRFDLGLGFKGYTGYFTSNTLRFIREKNIVEYVEMDSEIHINEKEVTGNSPWQLARSSHRNTLDLTTYREYVWDNTGTGSNVDVYVLDTGIFVENPFLAGKVSKGINTVQSEQFDDLNGHGTQMAGLIATEFGAAPDAIVWDIKVLNWQGRGLVSNIIHGLEYAINNHHNQIAGGYAKASVLLFAISGPRSKALDRAMDKVVSNGLHVVVGAGSRGIDACQSSPAASKKPITVSAMTILDTPLKQANWGSCVDLYAPGDRLLTTWPNRAPTLYKETNYITGSSAAAAHVAGVVAYFLSLAPTKSDNTIITPTELKTSIKNLATRNKLHPKLTRDASFDLLDYDNLIIFNGGGLSLEDFFGQPLESSTTVTSTPPSSVDPTEPTPTPDPTDPTPPPDPTDPIDPNPVNPEPEDPSEPDPENPNLPDPRIPNPEEPVPKESGPEQPDIYSFAFRCIKTQLSWFI</sequence>
<dbReference type="Gene3D" id="3.40.50.200">
    <property type="entry name" value="Peptidase S8/S53 domain"/>
    <property type="match status" value="1"/>
</dbReference>
<comment type="similarity">
    <text evidence="1 5">Belongs to the peptidase S8 family.</text>
</comment>
<feature type="compositionally biased region" description="Pro residues" evidence="6">
    <location>
        <begin position="511"/>
        <end position="538"/>
    </location>
</feature>
<keyword evidence="7" id="KW-1133">Transmembrane helix</keyword>
<keyword evidence="11" id="KW-1185">Reference proteome</keyword>
<gene>
    <name evidence="10" type="ORF">RNJ44_02391</name>
</gene>
<feature type="compositionally biased region" description="Low complexity" evidence="6">
    <location>
        <begin position="495"/>
        <end position="510"/>
    </location>
</feature>
<evidence type="ECO:0000256" key="1">
    <source>
        <dbReference type="ARBA" id="ARBA00011073"/>
    </source>
</evidence>
<evidence type="ECO:0000256" key="6">
    <source>
        <dbReference type="SAM" id="MobiDB-lite"/>
    </source>
</evidence>
<feature type="domain" description="Inhibitor I9" evidence="9">
    <location>
        <begin position="76"/>
        <end position="171"/>
    </location>
</feature>
<feature type="compositionally biased region" description="Pro residues" evidence="6">
    <location>
        <begin position="549"/>
        <end position="563"/>
    </location>
</feature>
<dbReference type="Pfam" id="PF00082">
    <property type="entry name" value="Peptidase_S8"/>
    <property type="match status" value="1"/>
</dbReference>
<accession>A0ABR4NLI8</accession>
<dbReference type="InterPro" id="IPR036852">
    <property type="entry name" value="Peptidase_S8/S53_dom_sf"/>
</dbReference>
<dbReference type="InterPro" id="IPR015500">
    <property type="entry name" value="Peptidase_S8_subtilisin-rel"/>
</dbReference>
<feature type="domain" description="Peptidase S8/S53" evidence="8">
    <location>
        <begin position="209"/>
        <end position="455"/>
    </location>
</feature>
<evidence type="ECO:0000256" key="3">
    <source>
        <dbReference type="ARBA" id="ARBA00022801"/>
    </source>
</evidence>
<evidence type="ECO:0000256" key="4">
    <source>
        <dbReference type="ARBA" id="ARBA00022825"/>
    </source>
</evidence>
<feature type="active site" description="Charge relay system" evidence="5">
    <location>
        <position position="218"/>
    </location>
</feature>
<dbReference type="InterPro" id="IPR010259">
    <property type="entry name" value="S8pro/Inhibitor_I9"/>
</dbReference>
<dbReference type="PRINTS" id="PR00723">
    <property type="entry name" value="SUBTILISIN"/>
</dbReference>
<dbReference type="InterPro" id="IPR034193">
    <property type="entry name" value="PCSK9_ProteinaseK-like"/>
</dbReference>
<feature type="region of interest" description="Disordered" evidence="6">
    <location>
        <begin position="494"/>
        <end position="574"/>
    </location>
</feature>
<dbReference type="PROSITE" id="PS51892">
    <property type="entry name" value="SUBTILASE"/>
    <property type="match status" value="1"/>
</dbReference>
<dbReference type="InterPro" id="IPR023827">
    <property type="entry name" value="Peptidase_S8_Asp-AS"/>
</dbReference>
<dbReference type="Gene3D" id="3.30.70.80">
    <property type="entry name" value="Peptidase S8 propeptide/proteinase inhibitor I9"/>
    <property type="match status" value="1"/>
</dbReference>
<comment type="caution">
    <text evidence="10">The sequence shown here is derived from an EMBL/GenBank/DDBJ whole genome shotgun (WGS) entry which is preliminary data.</text>
</comment>
<protein>
    <recommendedName>
        <fullName evidence="12">Peptidase S8/S53 domain-containing protein</fullName>
    </recommendedName>
</protein>
<dbReference type="EMBL" id="JBEVYD010000013">
    <property type="protein sequence ID" value="KAL3228446.1"/>
    <property type="molecule type" value="Genomic_DNA"/>
</dbReference>
<evidence type="ECO:0000259" key="9">
    <source>
        <dbReference type="Pfam" id="PF05922"/>
    </source>
</evidence>
<dbReference type="SUPFAM" id="SSF52743">
    <property type="entry name" value="Subtilisin-like"/>
    <property type="match status" value="1"/>
</dbReference>
<organism evidence="10 11">
    <name type="scientific">Nakaseomyces bracarensis</name>
    <dbReference type="NCBI Taxonomy" id="273131"/>
    <lineage>
        <taxon>Eukaryota</taxon>
        <taxon>Fungi</taxon>
        <taxon>Dikarya</taxon>
        <taxon>Ascomycota</taxon>
        <taxon>Saccharomycotina</taxon>
        <taxon>Saccharomycetes</taxon>
        <taxon>Saccharomycetales</taxon>
        <taxon>Saccharomycetaceae</taxon>
        <taxon>Nakaseomyces</taxon>
    </lineage>
</organism>
<evidence type="ECO:0000256" key="7">
    <source>
        <dbReference type="SAM" id="Phobius"/>
    </source>
</evidence>
<evidence type="ECO:0000256" key="2">
    <source>
        <dbReference type="ARBA" id="ARBA00022670"/>
    </source>
</evidence>